<dbReference type="InterPro" id="IPR025238">
    <property type="entry name" value="DUF4184"/>
</dbReference>
<feature type="compositionally biased region" description="Basic and acidic residues" evidence="1">
    <location>
        <begin position="294"/>
        <end position="311"/>
    </location>
</feature>
<dbReference type="Proteomes" id="UP001596392">
    <property type="component" value="Unassembled WGS sequence"/>
</dbReference>
<evidence type="ECO:0000256" key="2">
    <source>
        <dbReference type="SAM" id="Phobius"/>
    </source>
</evidence>
<feature type="transmembrane region" description="Helical" evidence="2">
    <location>
        <begin position="151"/>
        <end position="172"/>
    </location>
</feature>
<evidence type="ECO:0000313" key="4">
    <source>
        <dbReference type="Proteomes" id="UP001596392"/>
    </source>
</evidence>
<keyword evidence="2" id="KW-1133">Transmembrane helix</keyword>
<keyword evidence="2" id="KW-0812">Transmembrane</keyword>
<feature type="transmembrane region" description="Helical" evidence="2">
    <location>
        <begin position="193"/>
        <end position="210"/>
    </location>
</feature>
<feature type="transmembrane region" description="Helical" evidence="2">
    <location>
        <begin position="222"/>
        <end position="240"/>
    </location>
</feature>
<feature type="region of interest" description="Disordered" evidence="1">
    <location>
        <begin position="273"/>
        <end position="311"/>
    </location>
</feature>
<protein>
    <submittedName>
        <fullName evidence="3">DUF4184 family protein</fullName>
    </submittedName>
</protein>
<gene>
    <name evidence="3" type="ORF">ACFQO7_32905</name>
</gene>
<reference evidence="4" key="1">
    <citation type="journal article" date="2019" name="Int. J. Syst. Evol. Microbiol.">
        <title>The Global Catalogue of Microorganisms (GCM) 10K type strain sequencing project: providing services to taxonomists for standard genome sequencing and annotation.</title>
        <authorList>
            <consortium name="The Broad Institute Genomics Platform"/>
            <consortium name="The Broad Institute Genome Sequencing Center for Infectious Disease"/>
            <person name="Wu L."/>
            <person name="Ma J."/>
        </authorList>
    </citation>
    <scope>NUCLEOTIDE SEQUENCE [LARGE SCALE GENOMIC DNA]</scope>
    <source>
        <strain evidence="4">CGMCC 1.9106</strain>
    </source>
</reference>
<evidence type="ECO:0000256" key="1">
    <source>
        <dbReference type="SAM" id="MobiDB-lite"/>
    </source>
</evidence>
<accession>A0ABW2H7M8</accession>
<dbReference type="Pfam" id="PF13803">
    <property type="entry name" value="DUF4184"/>
    <property type="match status" value="1"/>
</dbReference>
<name>A0ABW2H7M8_9ACTN</name>
<keyword evidence="2" id="KW-0472">Membrane</keyword>
<proteinExistence type="predicted"/>
<dbReference type="EMBL" id="JBHTAC010000053">
    <property type="protein sequence ID" value="MFC7247299.1"/>
    <property type="molecule type" value="Genomic_DNA"/>
</dbReference>
<dbReference type="RefSeq" id="WP_376810048.1">
    <property type="nucleotide sequence ID" value="NZ_JBHTAC010000053.1"/>
</dbReference>
<keyword evidence="4" id="KW-1185">Reference proteome</keyword>
<organism evidence="3 4">
    <name type="scientific">Catellatospora aurea</name>
    <dbReference type="NCBI Taxonomy" id="1337874"/>
    <lineage>
        <taxon>Bacteria</taxon>
        <taxon>Bacillati</taxon>
        <taxon>Actinomycetota</taxon>
        <taxon>Actinomycetes</taxon>
        <taxon>Micromonosporales</taxon>
        <taxon>Micromonosporaceae</taxon>
        <taxon>Catellatospora</taxon>
    </lineage>
</organism>
<evidence type="ECO:0000313" key="3">
    <source>
        <dbReference type="EMBL" id="MFC7247299.1"/>
    </source>
</evidence>
<sequence length="311" mass="32739">MPLTLPTHPVAVVPLKLWRPRWFDGVALVIGTVAPDLAFAADGYGVTIHSHAWHAPLWWALPLAVVGTRLVRWAAPTIAAHLPAGGPLALRDYGALGLARHHWLITAISAVIGAVCHIGWDALTHPTVDGGRVLLPFLHRQAGPGMPWWELLSIGSNLAGFAAATALLVHIGRKRLLRRWYGSAAAADVPRPALFWTAVAVVFALGLASLPLHPVRLVGDQAVRVMLFAALALLAGAAAVQARAARTTGTIHVPDSSHPSGLTPGVHRQDHALPGLVPAVDGSERPAGTGPLAEQRRAAEPADVDVPRDLA</sequence>
<comment type="caution">
    <text evidence="3">The sequence shown here is derived from an EMBL/GenBank/DDBJ whole genome shotgun (WGS) entry which is preliminary data.</text>
</comment>